<sequence>MQRDQEKSDAMVEELLIDNMDSEKPSTPLMPIIPADRRSLEPSRPKLKQKPLPLDHFYRACANQAPVVKGLAITIVTGLPFLIFLLVTLYVLPPKVMIGPEELGATIFELSKWLFVCWASFIVLLWCGLILELTSVTYIQGWMGPRSQRASDELEAVKELQHLVNLHVSADNVGFVGKICKKLFLLINSGDLYYQISNSLGHEEMWTEYATKIWNSISRGKQALTRFDIDQQLRDMNRGPSRGHDLFMQLDESCDGRVTQEELEKLVHRIGLQLNVRAQAQHGINSLLWKLEAILSIVMLGIILFLYIQFFAKSAEACLGTFWTGLTGLSFAFGGVLLEFTNLCVFVFGKHPYDVGDYIEAKGKKLIVNKIFLTHTNFEEVGDPDEPGIVAQISHASLA</sequence>
<evidence type="ECO:0000313" key="4">
    <source>
        <dbReference type="Proteomes" id="UP001345013"/>
    </source>
</evidence>
<reference evidence="3 4" key="1">
    <citation type="submission" date="2023-08" db="EMBL/GenBank/DDBJ databases">
        <title>Black Yeasts Isolated from many extreme environments.</title>
        <authorList>
            <person name="Coleine C."/>
            <person name="Stajich J.E."/>
            <person name="Selbmann L."/>
        </authorList>
    </citation>
    <scope>NUCLEOTIDE SEQUENCE [LARGE SCALE GENOMIC DNA]</scope>
    <source>
        <strain evidence="3 4">CCFEE 5885</strain>
    </source>
</reference>
<keyword evidence="1" id="KW-1133">Transmembrane helix</keyword>
<dbReference type="InterPro" id="IPR002048">
    <property type="entry name" value="EF_hand_dom"/>
</dbReference>
<protein>
    <recommendedName>
        <fullName evidence="2">EF-hand domain-containing protein</fullName>
    </recommendedName>
</protein>
<dbReference type="PANTHER" id="PTHR31323:SF1">
    <property type="entry name" value="MECHANOSENSITIVE ION CHANNEL PROTEIN"/>
    <property type="match status" value="1"/>
</dbReference>
<feature type="transmembrane region" description="Helical" evidence="1">
    <location>
        <begin position="113"/>
        <end position="139"/>
    </location>
</feature>
<dbReference type="PANTHER" id="PTHR31323">
    <property type="entry name" value="MECHANOSENSITIVE ION CHANNEL PROTEIN MSY2"/>
    <property type="match status" value="1"/>
</dbReference>
<dbReference type="PROSITE" id="PS50222">
    <property type="entry name" value="EF_HAND_2"/>
    <property type="match status" value="1"/>
</dbReference>
<keyword evidence="4" id="KW-1185">Reference proteome</keyword>
<name>A0ABR0KMA4_9EURO</name>
<dbReference type="InterPro" id="IPR018247">
    <property type="entry name" value="EF_Hand_1_Ca_BS"/>
</dbReference>
<feature type="transmembrane region" description="Helical" evidence="1">
    <location>
        <begin position="322"/>
        <end position="348"/>
    </location>
</feature>
<dbReference type="Proteomes" id="UP001345013">
    <property type="component" value="Unassembled WGS sequence"/>
</dbReference>
<accession>A0ABR0KMA4</accession>
<keyword evidence="1" id="KW-0472">Membrane</keyword>
<proteinExistence type="predicted"/>
<gene>
    <name evidence="3" type="ORF">LTR24_001630</name>
</gene>
<keyword evidence="1" id="KW-0812">Transmembrane</keyword>
<evidence type="ECO:0000256" key="1">
    <source>
        <dbReference type="SAM" id="Phobius"/>
    </source>
</evidence>
<organism evidence="3 4">
    <name type="scientific">Lithohypha guttulata</name>
    <dbReference type="NCBI Taxonomy" id="1690604"/>
    <lineage>
        <taxon>Eukaryota</taxon>
        <taxon>Fungi</taxon>
        <taxon>Dikarya</taxon>
        <taxon>Ascomycota</taxon>
        <taxon>Pezizomycotina</taxon>
        <taxon>Eurotiomycetes</taxon>
        <taxon>Chaetothyriomycetidae</taxon>
        <taxon>Chaetothyriales</taxon>
        <taxon>Trichomeriaceae</taxon>
        <taxon>Lithohypha</taxon>
    </lineage>
</organism>
<evidence type="ECO:0000313" key="3">
    <source>
        <dbReference type="EMBL" id="KAK5099002.1"/>
    </source>
</evidence>
<feature type="transmembrane region" description="Helical" evidence="1">
    <location>
        <begin position="71"/>
        <end position="93"/>
    </location>
</feature>
<evidence type="ECO:0000259" key="2">
    <source>
        <dbReference type="PROSITE" id="PS50222"/>
    </source>
</evidence>
<feature type="transmembrane region" description="Helical" evidence="1">
    <location>
        <begin position="287"/>
        <end position="310"/>
    </location>
</feature>
<comment type="caution">
    <text evidence="3">The sequence shown here is derived from an EMBL/GenBank/DDBJ whole genome shotgun (WGS) entry which is preliminary data.</text>
</comment>
<feature type="domain" description="EF-hand" evidence="2">
    <location>
        <begin position="238"/>
        <end position="273"/>
    </location>
</feature>
<dbReference type="EMBL" id="JAVRRG010000012">
    <property type="protein sequence ID" value="KAK5099002.1"/>
    <property type="molecule type" value="Genomic_DNA"/>
</dbReference>
<dbReference type="PROSITE" id="PS00018">
    <property type="entry name" value="EF_HAND_1"/>
    <property type="match status" value="1"/>
</dbReference>